<evidence type="ECO:0000256" key="2">
    <source>
        <dbReference type="ARBA" id="ARBA00004760"/>
    </source>
</evidence>
<keyword evidence="7" id="KW-0256">Endoplasmic reticulum</keyword>
<evidence type="ECO:0000256" key="17">
    <source>
        <dbReference type="SAM" id="Phobius"/>
    </source>
</evidence>
<dbReference type="GO" id="GO:0005789">
    <property type="term" value="C:endoplasmic reticulum membrane"/>
    <property type="evidence" value="ECO:0007669"/>
    <property type="project" value="UniProtKB-SubCell"/>
</dbReference>
<evidence type="ECO:0000256" key="11">
    <source>
        <dbReference type="ARBA" id="ARBA00023002"/>
    </source>
</evidence>
<organism evidence="18 19">
    <name type="scientific">Coccidioides posadasii RMSCC 3488</name>
    <dbReference type="NCBI Taxonomy" id="454284"/>
    <lineage>
        <taxon>Eukaryota</taxon>
        <taxon>Fungi</taxon>
        <taxon>Dikarya</taxon>
        <taxon>Ascomycota</taxon>
        <taxon>Pezizomycotina</taxon>
        <taxon>Eurotiomycetes</taxon>
        <taxon>Eurotiomycetidae</taxon>
        <taxon>Onygenales</taxon>
        <taxon>Onygenaceae</taxon>
        <taxon>Coccidioides</taxon>
    </lineage>
</organism>
<comment type="catalytic activity">
    <reaction evidence="16">
        <text>sphinganine + NADP(+) = 3-oxosphinganine + NADPH + H(+)</text>
        <dbReference type="Rhea" id="RHEA:22640"/>
        <dbReference type="ChEBI" id="CHEBI:15378"/>
        <dbReference type="ChEBI" id="CHEBI:57783"/>
        <dbReference type="ChEBI" id="CHEBI:57817"/>
        <dbReference type="ChEBI" id="CHEBI:58299"/>
        <dbReference type="ChEBI" id="CHEBI:58349"/>
        <dbReference type="EC" id="1.1.1.102"/>
    </reaction>
    <physiologicalReaction direction="right-to-left" evidence="16">
        <dbReference type="Rhea" id="RHEA:22642"/>
    </physiologicalReaction>
</comment>
<dbReference type="OrthoDB" id="10267115at2759"/>
<reference evidence="19" key="2">
    <citation type="journal article" date="2009" name="Genome Res.">
        <title>Comparative genomic analyses of the human fungal pathogens Coccidioides and their relatives.</title>
        <authorList>
            <person name="Sharpton T.J."/>
            <person name="Stajich J.E."/>
            <person name="Rounsley S.D."/>
            <person name="Gardner M.J."/>
            <person name="Wortman J.R."/>
            <person name="Jordar V.S."/>
            <person name="Maiti R."/>
            <person name="Kodira C.D."/>
            <person name="Neafsey D.E."/>
            <person name="Zeng Q."/>
            <person name="Hung C.-Y."/>
            <person name="McMahan C."/>
            <person name="Muszewska A."/>
            <person name="Grynberg M."/>
            <person name="Mandel M.A."/>
            <person name="Kellner E.M."/>
            <person name="Barker B.M."/>
            <person name="Galgiani J.N."/>
            <person name="Orbach M.J."/>
            <person name="Kirkland T.N."/>
            <person name="Cole G.T."/>
            <person name="Henn M.R."/>
            <person name="Birren B.W."/>
            <person name="Taylor J.W."/>
        </authorList>
    </citation>
    <scope>NUCLEOTIDE SEQUENCE [LARGE SCALE GENOMIC DNA]</scope>
    <source>
        <strain evidence="19">RMSCC 3488</strain>
    </source>
</reference>
<gene>
    <name evidence="18" type="ORF">CPAG_04333</name>
</gene>
<dbReference type="Pfam" id="PF00106">
    <property type="entry name" value="adh_short"/>
    <property type="match status" value="1"/>
</dbReference>
<sequence length="366" mass="40668">MFPFKETLSNFELGVGFALFILFVYLSAIMLGFATTNHFVVHEKTVVITGGSEGMGKSVAIDLSRKGAHVVIVSRTVEKLESALEEIKAAAFNSTSQRFHYISADLRDADEADRVLTEVTAWNNGIPPDVVWCCAGQSLPGYFINTPTQTLRDQMDTIYWTAAFTAHATLRKWLVPIAPGQNTKPRRRHLIFTASAAVFVPLTGYAPYTPAKAAMRALSDTLVQEVEVYNGSRSNPRNVAPAADVKVHIIYPMGILSPGFTYEQQVKPELTKLLEEADKPQTPEEVARVAIKGLERGEYMITTMLTATLMKASAMGASPRNYCLRDTITSWISSLAFLYVIPDLTSKAWKWGRRYGVPEKNERYRS</sequence>
<keyword evidence="10 17" id="KW-1133">Transmembrane helix</keyword>
<keyword evidence="6" id="KW-0547">Nucleotide-binding</keyword>
<evidence type="ECO:0000256" key="6">
    <source>
        <dbReference type="ARBA" id="ARBA00022741"/>
    </source>
</evidence>
<evidence type="ECO:0000256" key="12">
    <source>
        <dbReference type="ARBA" id="ARBA00023098"/>
    </source>
</evidence>
<dbReference type="EC" id="1.1.1.102" evidence="14"/>
<proteinExistence type="inferred from homology"/>
<dbReference type="InterPro" id="IPR002347">
    <property type="entry name" value="SDR_fam"/>
</dbReference>
<evidence type="ECO:0000313" key="18">
    <source>
        <dbReference type="EMBL" id="KMM68001.1"/>
    </source>
</evidence>
<dbReference type="CDD" id="cd08939">
    <property type="entry name" value="KDSR-like_SDR_c"/>
    <property type="match status" value="1"/>
</dbReference>
<comment type="subcellular location">
    <subcellularLocation>
        <location evidence="1">Endoplasmic reticulum membrane</location>
    </subcellularLocation>
</comment>
<comment type="pathway">
    <text evidence="2">Lipid metabolism; sphingolipid metabolism.</text>
</comment>
<dbReference type="VEuPathDB" id="FungiDB:CPAG_04333"/>
<dbReference type="GO" id="GO:0000166">
    <property type="term" value="F:nucleotide binding"/>
    <property type="evidence" value="ECO:0007669"/>
    <property type="project" value="UniProtKB-KW"/>
</dbReference>
<feature type="transmembrane region" description="Helical" evidence="17">
    <location>
        <begin position="13"/>
        <end position="34"/>
    </location>
</feature>
<dbReference type="InterPro" id="IPR045022">
    <property type="entry name" value="KDSR-like"/>
</dbReference>
<evidence type="ECO:0000256" key="8">
    <source>
        <dbReference type="ARBA" id="ARBA00022857"/>
    </source>
</evidence>
<keyword evidence="11" id="KW-0560">Oxidoreductase</keyword>
<dbReference type="PRINTS" id="PR00081">
    <property type="entry name" value="GDHRDH"/>
</dbReference>
<evidence type="ECO:0000256" key="14">
    <source>
        <dbReference type="ARBA" id="ARBA00026112"/>
    </source>
</evidence>
<keyword evidence="13 17" id="KW-0472">Membrane</keyword>
<dbReference type="GO" id="GO:0030148">
    <property type="term" value="P:sphingolipid biosynthetic process"/>
    <property type="evidence" value="ECO:0007669"/>
    <property type="project" value="InterPro"/>
</dbReference>
<dbReference type="GO" id="GO:0047560">
    <property type="term" value="F:3-dehydrosphinganine reductase activity"/>
    <property type="evidence" value="ECO:0007669"/>
    <property type="project" value="UniProtKB-EC"/>
</dbReference>
<evidence type="ECO:0000256" key="16">
    <source>
        <dbReference type="ARBA" id="ARBA00048930"/>
    </source>
</evidence>
<evidence type="ECO:0000256" key="1">
    <source>
        <dbReference type="ARBA" id="ARBA00004586"/>
    </source>
</evidence>
<reference evidence="18 19" key="1">
    <citation type="submission" date="2007-06" db="EMBL/GenBank/DDBJ databases">
        <title>The Genome Sequence of Coccidioides posadasii RMSCC_3488.</title>
        <authorList>
            <consortium name="Coccidioides Genome Resources Consortium"/>
            <consortium name="The Broad Institute Genome Sequencing Platform"/>
            <person name="Henn M.R."/>
            <person name="Sykes S."/>
            <person name="Young S."/>
            <person name="Jaffe D."/>
            <person name="Berlin A."/>
            <person name="Alvarez P."/>
            <person name="Butler J."/>
            <person name="Gnerre S."/>
            <person name="Grabherr M."/>
            <person name="Mauceli E."/>
            <person name="Brockman W."/>
            <person name="Kodira C."/>
            <person name="Alvarado L."/>
            <person name="Zeng Q."/>
            <person name="Crawford M."/>
            <person name="Antoine C."/>
            <person name="Devon K."/>
            <person name="Galgiani J."/>
            <person name="Orsborn K."/>
            <person name="Lewis M.L."/>
            <person name="Nusbaum C."/>
            <person name="Galagan J."/>
            <person name="Birren B."/>
        </authorList>
    </citation>
    <scope>NUCLEOTIDE SEQUENCE [LARGE SCALE GENOMIC DNA]</scope>
    <source>
        <strain evidence="18 19">RMSCC 3488</strain>
    </source>
</reference>
<dbReference type="SUPFAM" id="SSF51735">
    <property type="entry name" value="NAD(P)-binding Rossmann-fold domains"/>
    <property type="match status" value="1"/>
</dbReference>
<evidence type="ECO:0000256" key="13">
    <source>
        <dbReference type="ARBA" id="ARBA00023136"/>
    </source>
</evidence>
<evidence type="ECO:0000256" key="10">
    <source>
        <dbReference type="ARBA" id="ARBA00022989"/>
    </source>
</evidence>
<accession>A0A0J6F510</accession>
<evidence type="ECO:0000256" key="5">
    <source>
        <dbReference type="ARBA" id="ARBA00022692"/>
    </source>
</evidence>
<dbReference type="GO" id="GO:0006666">
    <property type="term" value="P:3-keto-sphinganine metabolic process"/>
    <property type="evidence" value="ECO:0007669"/>
    <property type="project" value="InterPro"/>
</dbReference>
<dbReference type="Proteomes" id="UP000054567">
    <property type="component" value="Unassembled WGS sequence"/>
</dbReference>
<keyword evidence="8" id="KW-0521">NADP</keyword>
<dbReference type="EMBL" id="DS268110">
    <property type="protein sequence ID" value="KMM68001.1"/>
    <property type="molecule type" value="Genomic_DNA"/>
</dbReference>
<protein>
    <recommendedName>
        <fullName evidence="14">3-dehydrosphinganine reductase</fullName>
        <ecNumber evidence="14">1.1.1.102</ecNumber>
    </recommendedName>
</protein>
<evidence type="ECO:0000256" key="15">
    <source>
        <dbReference type="ARBA" id="ARBA00044737"/>
    </source>
</evidence>
<evidence type="ECO:0000256" key="7">
    <source>
        <dbReference type="ARBA" id="ARBA00022824"/>
    </source>
</evidence>
<dbReference type="PANTHER" id="PTHR43550">
    <property type="entry name" value="3-KETODIHYDROSPHINGOSINE REDUCTASE"/>
    <property type="match status" value="1"/>
</dbReference>
<keyword evidence="5 17" id="KW-0812">Transmembrane</keyword>
<keyword evidence="9" id="KW-0746">Sphingolipid metabolism</keyword>
<reference evidence="19" key="3">
    <citation type="journal article" date="2010" name="Genome Res.">
        <title>Population genomic sequencing of Coccidioides fungi reveals recent hybridization and transposon control.</title>
        <authorList>
            <person name="Neafsey D.E."/>
            <person name="Barker B.M."/>
            <person name="Sharpton T.J."/>
            <person name="Stajich J.E."/>
            <person name="Park D.J."/>
            <person name="Whiston E."/>
            <person name="Hung C.-Y."/>
            <person name="McMahan C."/>
            <person name="White J."/>
            <person name="Sykes S."/>
            <person name="Heiman D."/>
            <person name="Young S."/>
            <person name="Zeng Q."/>
            <person name="Abouelleil A."/>
            <person name="Aftuck L."/>
            <person name="Bessette D."/>
            <person name="Brown A."/>
            <person name="FitzGerald M."/>
            <person name="Lui A."/>
            <person name="Macdonald J.P."/>
            <person name="Priest M."/>
            <person name="Orbach M.J."/>
            <person name="Galgiani J.N."/>
            <person name="Kirkland T.N."/>
            <person name="Cole G.T."/>
            <person name="Birren B.W."/>
            <person name="Henn M.R."/>
            <person name="Taylor J.W."/>
            <person name="Rounsley S.D."/>
        </authorList>
    </citation>
    <scope>NUCLEOTIDE SEQUENCE [LARGE SCALE GENOMIC DNA]</scope>
    <source>
        <strain evidence="19">RMSCC 3488</strain>
    </source>
</reference>
<dbReference type="PANTHER" id="PTHR43550:SF3">
    <property type="entry name" value="3-KETODIHYDROSPHINGOSINE REDUCTASE"/>
    <property type="match status" value="1"/>
</dbReference>
<dbReference type="InterPro" id="IPR036291">
    <property type="entry name" value="NAD(P)-bd_dom_sf"/>
</dbReference>
<dbReference type="FunFam" id="3.40.50.720:FF:000456">
    <property type="entry name" value="3-ketodihydrosphingosine reductase tsc10"/>
    <property type="match status" value="1"/>
</dbReference>
<name>A0A0J6F510_COCPO</name>
<keyword evidence="12" id="KW-0443">Lipid metabolism</keyword>
<dbReference type="AlphaFoldDB" id="A0A0J6F510"/>
<dbReference type="Gene3D" id="3.40.50.720">
    <property type="entry name" value="NAD(P)-binding Rossmann-like Domain"/>
    <property type="match status" value="1"/>
</dbReference>
<comment type="similarity">
    <text evidence="4">Belongs to the short-chain dehydrogenases/reductases (SDR) family.</text>
</comment>
<comment type="pathway">
    <text evidence="3">Sphingolipid metabolism.</text>
</comment>
<evidence type="ECO:0000256" key="3">
    <source>
        <dbReference type="ARBA" id="ARBA00004991"/>
    </source>
</evidence>
<evidence type="ECO:0000256" key="4">
    <source>
        <dbReference type="ARBA" id="ARBA00006484"/>
    </source>
</evidence>
<evidence type="ECO:0000313" key="19">
    <source>
        <dbReference type="Proteomes" id="UP000054567"/>
    </source>
</evidence>
<comment type="function">
    <text evidence="15">Catalyzes the reduction of 3'-oxosphinganine (3-ketodihydrosphingosine/KDS) to sphinganine (dihydrosphingosine/DHS), the second step of de novo sphingolipid biosynthesis.</text>
</comment>
<evidence type="ECO:0000256" key="9">
    <source>
        <dbReference type="ARBA" id="ARBA00022919"/>
    </source>
</evidence>